<reference evidence="4" key="1">
    <citation type="submission" date="2012-12" db="EMBL/GenBank/DDBJ databases">
        <authorList>
            <person name="Hellsten U."/>
            <person name="Grimwood J."/>
            <person name="Chapman J.A."/>
            <person name="Shapiro H."/>
            <person name="Aerts A."/>
            <person name="Otillar R.P."/>
            <person name="Terry A.Y."/>
            <person name="Boore J.L."/>
            <person name="Simakov O."/>
            <person name="Marletaz F."/>
            <person name="Cho S.-J."/>
            <person name="Edsinger-Gonzales E."/>
            <person name="Havlak P."/>
            <person name="Kuo D.-H."/>
            <person name="Larsson T."/>
            <person name="Lv J."/>
            <person name="Arendt D."/>
            <person name="Savage R."/>
            <person name="Osoegawa K."/>
            <person name="de Jong P."/>
            <person name="Lindberg D.R."/>
            <person name="Seaver E.C."/>
            <person name="Weisblat D.A."/>
            <person name="Putnam N.H."/>
            <person name="Grigoriev I.V."/>
            <person name="Rokhsar D.S."/>
        </authorList>
    </citation>
    <scope>NUCLEOTIDE SEQUENCE</scope>
    <source>
        <strain evidence="4">I ESC-2004</strain>
    </source>
</reference>
<accession>R7V3V6</accession>
<proteinExistence type="predicted"/>
<name>R7V3V6_CAPTE</name>
<keyword evidence="4" id="KW-1185">Reference proteome</keyword>
<feature type="signal peptide" evidence="1">
    <location>
        <begin position="1"/>
        <end position="21"/>
    </location>
</feature>
<dbReference type="EnsemblMetazoa" id="CapteT188583">
    <property type="protein sequence ID" value="CapteP188583"/>
    <property type="gene ID" value="CapteG188583"/>
</dbReference>
<dbReference type="EMBL" id="KB297023">
    <property type="protein sequence ID" value="ELU11036.1"/>
    <property type="molecule type" value="Genomic_DNA"/>
</dbReference>
<protein>
    <submittedName>
        <fullName evidence="2 3">Uncharacterized protein</fullName>
    </submittedName>
</protein>
<sequence length="187" mass="21110">MAETVGLRFSLVLLLICAVCAKKISQGTQTEPPKKIFDFDALNVRDLMRWLATVVVIFIVGLSDKRGEIRNWQTLESLMMFVEGFGFYFFPEELLAYSVSDTMIENECFVPPVKLGQLCACAKLRRKVVGTINKFHICMAQCLGSIEVGFSFTTFLLVRNASRDSLVRSSWLLSRVVVSYLLATLNF</sequence>
<feature type="chain" id="PRO_5008788685" evidence="1">
    <location>
        <begin position="22"/>
        <end position="187"/>
    </location>
</feature>
<organism evidence="2">
    <name type="scientific">Capitella teleta</name>
    <name type="common">Polychaete worm</name>
    <dbReference type="NCBI Taxonomy" id="283909"/>
    <lineage>
        <taxon>Eukaryota</taxon>
        <taxon>Metazoa</taxon>
        <taxon>Spiralia</taxon>
        <taxon>Lophotrochozoa</taxon>
        <taxon>Annelida</taxon>
        <taxon>Polychaeta</taxon>
        <taxon>Sedentaria</taxon>
        <taxon>Scolecida</taxon>
        <taxon>Capitellidae</taxon>
        <taxon>Capitella</taxon>
    </lineage>
</organism>
<reference evidence="3" key="3">
    <citation type="submission" date="2015-06" db="UniProtKB">
        <authorList>
            <consortium name="EnsemblMetazoa"/>
        </authorList>
    </citation>
    <scope>IDENTIFICATION</scope>
</reference>
<dbReference type="Proteomes" id="UP000014760">
    <property type="component" value="Unassembled WGS sequence"/>
</dbReference>
<dbReference type="HOGENOM" id="CLU_1449010_0_0_1"/>
<gene>
    <name evidence="2" type="ORF">CAPTEDRAFT_188583</name>
</gene>
<keyword evidence="1" id="KW-0732">Signal</keyword>
<dbReference type="EMBL" id="AMQN01020334">
    <property type="status" value="NOT_ANNOTATED_CDS"/>
    <property type="molecule type" value="Genomic_DNA"/>
</dbReference>
<dbReference type="AlphaFoldDB" id="R7V3V6"/>
<evidence type="ECO:0000313" key="4">
    <source>
        <dbReference type="Proteomes" id="UP000014760"/>
    </source>
</evidence>
<reference evidence="2 4" key="2">
    <citation type="journal article" date="2013" name="Nature">
        <title>Insights into bilaterian evolution from three spiralian genomes.</title>
        <authorList>
            <person name="Simakov O."/>
            <person name="Marletaz F."/>
            <person name="Cho S.J."/>
            <person name="Edsinger-Gonzales E."/>
            <person name="Havlak P."/>
            <person name="Hellsten U."/>
            <person name="Kuo D.H."/>
            <person name="Larsson T."/>
            <person name="Lv J."/>
            <person name="Arendt D."/>
            <person name="Savage R."/>
            <person name="Osoegawa K."/>
            <person name="de Jong P."/>
            <person name="Grimwood J."/>
            <person name="Chapman J.A."/>
            <person name="Shapiro H."/>
            <person name="Aerts A."/>
            <person name="Otillar R.P."/>
            <person name="Terry A.Y."/>
            <person name="Boore J.L."/>
            <person name="Grigoriev I.V."/>
            <person name="Lindberg D.R."/>
            <person name="Seaver E.C."/>
            <person name="Weisblat D.A."/>
            <person name="Putnam N.H."/>
            <person name="Rokhsar D.S."/>
        </authorList>
    </citation>
    <scope>NUCLEOTIDE SEQUENCE</scope>
    <source>
        <strain evidence="2 4">I ESC-2004</strain>
    </source>
</reference>
<evidence type="ECO:0000256" key="1">
    <source>
        <dbReference type="SAM" id="SignalP"/>
    </source>
</evidence>
<evidence type="ECO:0000313" key="2">
    <source>
        <dbReference type="EMBL" id="ELU11036.1"/>
    </source>
</evidence>
<evidence type="ECO:0000313" key="3">
    <source>
        <dbReference type="EnsemblMetazoa" id="CapteP188583"/>
    </source>
</evidence>